<organism evidence="1">
    <name type="scientific">viral metagenome</name>
    <dbReference type="NCBI Taxonomy" id="1070528"/>
    <lineage>
        <taxon>unclassified sequences</taxon>
        <taxon>metagenomes</taxon>
        <taxon>organismal metagenomes</taxon>
    </lineage>
</organism>
<reference evidence="1" key="1">
    <citation type="journal article" date="2020" name="Nature">
        <title>Giant virus diversity and host interactions through global metagenomics.</title>
        <authorList>
            <person name="Schulz F."/>
            <person name="Roux S."/>
            <person name="Paez-Espino D."/>
            <person name="Jungbluth S."/>
            <person name="Walsh D.A."/>
            <person name="Denef V.J."/>
            <person name="McMahon K.D."/>
            <person name="Konstantinidis K.T."/>
            <person name="Eloe-Fadrosh E.A."/>
            <person name="Kyrpides N.C."/>
            <person name="Woyke T."/>
        </authorList>
    </citation>
    <scope>NUCLEOTIDE SEQUENCE</scope>
    <source>
        <strain evidence="1">GVMAG-M-3300027963-41</strain>
    </source>
</reference>
<protein>
    <submittedName>
        <fullName evidence="1">Uncharacterized protein</fullName>
    </submittedName>
</protein>
<dbReference type="AlphaFoldDB" id="A0A6C0LN27"/>
<sequence length="206" mass="22335">MLLKNAGALLGSNERYFTVVYEAFKYKGEDLLRTYIDFIVREPVEWIRGFPLKLRTHASFAKPKAAIIKLLKTGNVLEALGAEYCSSAHDVVWDTFKKHGEDILKARQATGGVVAEENELISEGKAVPAATATATTVAEGIDGIEEVTDISGAAPPVVSQWETKYFLLKSVVSMMLSDIQHQQPGLAAVIHTLINAVETADLASSS</sequence>
<accession>A0A6C0LN27</accession>
<proteinExistence type="predicted"/>
<dbReference type="EMBL" id="MN740534">
    <property type="protein sequence ID" value="QHU31923.1"/>
    <property type="molecule type" value="Genomic_DNA"/>
</dbReference>
<evidence type="ECO:0000313" key="1">
    <source>
        <dbReference type="EMBL" id="QHU31923.1"/>
    </source>
</evidence>
<name>A0A6C0LN27_9ZZZZ</name>